<evidence type="ECO:0000313" key="5">
    <source>
        <dbReference type="Proteomes" id="UP000507245"/>
    </source>
</evidence>
<evidence type="ECO:0000313" key="3">
    <source>
        <dbReference type="EMBL" id="CAB4316596.1"/>
    </source>
</evidence>
<evidence type="ECO:0000256" key="1">
    <source>
        <dbReference type="SAM" id="MobiDB-lite"/>
    </source>
</evidence>
<dbReference type="EMBL" id="CAEKDK010000007">
    <property type="protein sequence ID" value="CAB4286232.1"/>
    <property type="molecule type" value="Genomic_DNA"/>
</dbReference>
<evidence type="ECO:0000313" key="2">
    <source>
        <dbReference type="EMBL" id="CAB4286232.1"/>
    </source>
</evidence>
<reference evidence="2 4" key="2">
    <citation type="submission" date="2020-05" db="EMBL/GenBank/DDBJ databases">
        <authorList>
            <person name="Campoy J."/>
            <person name="Schneeberger K."/>
            <person name="Spophaly S."/>
        </authorList>
    </citation>
    <scope>NUCLEOTIDE SEQUENCE [LARGE SCALE GENOMIC DNA]</scope>
    <source>
        <strain evidence="2">PruArmRojPasFocal</strain>
    </source>
</reference>
<evidence type="ECO:0000313" key="4">
    <source>
        <dbReference type="Proteomes" id="UP000507222"/>
    </source>
</evidence>
<keyword evidence="5" id="KW-1185">Reference proteome</keyword>
<organism evidence="2 4">
    <name type="scientific">Prunus armeniaca</name>
    <name type="common">Apricot</name>
    <name type="synonym">Armeniaca vulgaris</name>
    <dbReference type="NCBI Taxonomy" id="36596"/>
    <lineage>
        <taxon>Eukaryota</taxon>
        <taxon>Viridiplantae</taxon>
        <taxon>Streptophyta</taxon>
        <taxon>Embryophyta</taxon>
        <taxon>Tracheophyta</taxon>
        <taxon>Spermatophyta</taxon>
        <taxon>Magnoliopsida</taxon>
        <taxon>eudicotyledons</taxon>
        <taxon>Gunneridae</taxon>
        <taxon>Pentapetalae</taxon>
        <taxon>rosids</taxon>
        <taxon>fabids</taxon>
        <taxon>Rosales</taxon>
        <taxon>Rosaceae</taxon>
        <taxon>Amygdaloideae</taxon>
        <taxon>Amygdaleae</taxon>
        <taxon>Prunus</taxon>
    </lineage>
</organism>
<dbReference type="Proteomes" id="UP000507222">
    <property type="component" value="Unassembled WGS sequence"/>
</dbReference>
<feature type="region of interest" description="Disordered" evidence="1">
    <location>
        <begin position="1"/>
        <end position="24"/>
    </location>
</feature>
<reference evidence="5" key="1">
    <citation type="journal article" date="2020" name="Genome Biol.">
        <title>Gamete binning: chromosome-level and haplotype-resolved genome assembly enabled by high-throughput single-cell sequencing of gamete genomes.</title>
        <authorList>
            <person name="Campoy J.A."/>
            <person name="Sun H."/>
            <person name="Goel M."/>
            <person name="Jiao W.-B."/>
            <person name="Folz-Donahue K."/>
            <person name="Wang N."/>
            <person name="Rubio M."/>
            <person name="Liu C."/>
            <person name="Kukat C."/>
            <person name="Ruiz D."/>
            <person name="Huettel B."/>
            <person name="Schneeberger K."/>
        </authorList>
    </citation>
    <scope>NUCLEOTIDE SEQUENCE [LARGE SCALE GENOMIC DNA]</scope>
    <source>
        <strain evidence="5">cv. Rojo Pasion</strain>
    </source>
</reference>
<dbReference type="AlphaFoldDB" id="A0A6J5VDE4"/>
<dbReference type="EMBL" id="CAEKKB010000007">
    <property type="protein sequence ID" value="CAB4316596.1"/>
    <property type="molecule type" value="Genomic_DNA"/>
</dbReference>
<accession>A0A6J5VDE4</accession>
<dbReference type="Proteomes" id="UP000507245">
    <property type="component" value="Unassembled WGS sequence"/>
</dbReference>
<sequence length="121" mass="13671">MSRTYCIGLKGNKRETEKEGTSKQKEGTLASVYRYTTRVVLPIGPDADYLSVRRSGPTNLSLAPSLLKPVTYLGQRRKRVPHLMMQGTRRLSPSLARDARKVLITGVRIQPHLNYAFFIKP</sequence>
<gene>
    <name evidence="2" type="ORF">CURHAP_LOCUS43055</name>
    <name evidence="3" type="ORF">ORAREDHAP_LOCUS42432</name>
</gene>
<proteinExistence type="predicted"/>
<name>A0A6J5VDE4_PRUAR</name>
<feature type="compositionally biased region" description="Basic and acidic residues" evidence="1">
    <location>
        <begin position="12"/>
        <end position="24"/>
    </location>
</feature>
<protein>
    <submittedName>
        <fullName evidence="2">Uncharacterized protein</fullName>
    </submittedName>
</protein>